<dbReference type="HOGENOM" id="CLU_727922_0_0_1"/>
<protein>
    <submittedName>
        <fullName evidence="8">DUF1682 family protein</fullName>
    </submittedName>
</protein>
<dbReference type="GO" id="GO:0005783">
    <property type="term" value="C:endoplasmic reticulum"/>
    <property type="evidence" value="ECO:0000318"/>
    <property type="project" value="GO_Central"/>
</dbReference>
<proteinExistence type="predicted"/>
<keyword evidence="3 6" id="KW-1133">Transmembrane helix</keyword>
<name>B6K5F5_SCHJY</name>
<dbReference type="EMBL" id="KE651167">
    <property type="protein sequence ID" value="EEB08759.1"/>
    <property type="molecule type" value="Genomic_DNA"/>
</dbReference>
<feature type="compositionally biased region" description="Basic and acidic residues" evidence="5">
    <location>
        <begin position="359"/>
        <end position="369"/>
    </location>
</feature>
<feature type="signal peptide" evidence="7">
    <location>
        <begin position="1"/>
        <end position="15"/>
    </location>
</feature>
<dbReference type="JaponicusDB" id="SJAG_03930"/>
<feature type="compositionally biased region" description="Low complexity" evidence="5">
    <location>
        <begin position="343"/>
        <end position="354"/>
    </location>
</feature>
<sequence>MKLLVIFGLFVKAFAEEIDVDDFADDDAHPVVAAAKGSLWRNLRPQDFKLDLVVVGLIAFYFVCYVLGKKKNEKLAQRWYESVQSFFRSQFAQYGSDNSSSPVMKFSAAEFRSYLTGRLNVKYVHTTLTLAPRQDRLSQWLSSAIDLVMGNLMAPVLPPRDHFEIMLTFPDKLNWEPFVFAIVRKDCMRTLRETRYDLGFTRISESPLLPKTHVVMSENAEITQNILGNERFLEAVKRSLDTLEFLIVTDQPSIPPADTKDITCVPRVDASISIPNISAVRSISNESAEAMVAASLAIADMASSSFQWRPEVTKKLVQARKTAAEDVAKYAAAQQAKSKKKSPASAKSSGSDVSNLSAEEQKKLLDRERQRRNRRRAKRV</sequence>
<evidence type="ECO:0000256" key="4">
    <source>
        <dbReference type="ARBA" id="ARBA00023136"/>
    </source>
</evidence>
<reference evidence="8 9" key="1">
    <citation type="journal article" date="2011" name="Science">
        <title>Comparative functional genomics of the fission yeasts.</title>
        <authorList>
            <person name="Rhind N."/>
            <person name="Chen Z."/>
            <person name="Yassour M."/>
            <person name="Thompson D.A."/>
            <person name="Haas B.J."/>
            <person name="Habib N."/>
            <person name="Wapinski I."/>
            <person name="Roy S."/>
            <person name="Lin M.F."/>
            <person name="Heiman D.I."/>
            <person name="Young S.K."/>
            <person name="Furuya K."/>
            <person name="Guo Y."/>
            <person name="Pidoux A."/>
            <person name="Chen H.M."/>
            <person name="Robbertse B."/>
            <person name="Goldberg J.M."/>
            <person name="Aoki K."/>
            <person name="Bayne E.H."/>
            <person name="Berlin A.M."/>
            <person name="Desjardins C.A."/>
            <person name="Dobbs E."/>
            <person name="Dukaj L."/>
            <person name="Fan L."/>
            <person name="FitzGerald M.G."/>
            <person name="French C."/>
            <person name="Gujja S."/>
            <person name="Hansen K."/>
            <person name="Keifenheim D."/>
            <person name="Levin J.Z."/>
            <person name="Mosher R.A."/>
            <person name="Mueller C.A."/>
            <person name="Pfiffner J."/>
            <person name="Priest M."/>
            <person name="Russ C."/>
            <person name="Smialowska A."/>
            <person name="Swoboda P."/>
            <person name="Sykes S.M."/>
            <person name="Vaughn M."/>
            <person name="Vengrova S."/>
            <person name="Yoder R."/>
            <person name="Zeng Q."/>
            <person name="Allshire R."/>
            <person name="Baulcombe D."/>
            <person name="Birren B.W."/>
            <person name="Brown W."/>
            <person name="Ekwall K."/>
            <person name="Kellis M."/>
            <person name="Leatherwood J."/>
            <person name="Levin H."/>
            <person name="Margalit H."/>
            <person name="Martienssen R."/>
            <person name="Nieduszynski C.A."/>
            <person name="Spatafora J.W."/>
            <person name="Friedman N."/>
            <person name="Dalgaard J.Z."/>
            <person name="Baumann P."/>
            <person name="Niki H."/>
            <person name="Regev A."/>
            <person name="Nusbaum C."/>
        </authorList>
    </citation>
    <scope>NUCLEOTIDE SEQUENCE [LARGE SCALE GENOMIC DNA]</scope>
    <source>
        <strain evidence="9">yFS275 / FY16936</strain>
    </source>
</reference>
<evidence type="ECO:0000313" key="8">
    <source>
        <dbReference type="EMBL" id="EEB08759.1"/>
    </source>
</evidence>
<evidence type="ECO:0000256" key="2">
    <source>
        <dbReference type="ARBA" id="ARBA00022692"/>
    </source>
</evidence>
<evidence type="ECO:0000313" key="9">
    <source>
        <dbReference type="Proteomes" id="UP000001744"/>
    </source>
</evidence>
<dbReference type="Pfam" id="PF07946">
    <property type="entry name" value="CCDC47"/>
    <property type="match status" value="1"/>
</dbReference>
<organism evidence="8 9">
    <name type="scientific">Schizosaccharomyces japonicus (strain yFS275 / FY16936)</name>
    <name type="common">Fission yeast</name>
    <dbReference type="NCBI Taxonomy" id="402676"/>
    <lineage>
        <taxon>Eukaryota</taxon>
        <taxon>Fungi</taxon>
        <taxon>Dikarya</taxon>
        <taxon>Ascomycota</taxon>
        <taxon>Taphrinomycotina</taxon>
        <taxon>Schizosaccharomycetes</taxon>
        <taxon>Schizosaccharomycetales</taxon>
        <taxon>Schizosaccharomycetaceae</taxon>
        <taxon>Schizosaccharomyces</taxon>
    </lineage>
</organism>
<dbReference type="STRING" id="402676.B6K5F5"/>
<dbReference type="GeneID" id="7051540"/>
<feature type="transmembrane region" description="Helical" evidence="6">
    <location>
        <begin position="48"/>
        <end position="68"/>
    </location>
</feature>
<dbReference type="OrthoDB" id="10039147at2759"/>
<dbReference type="PANTHER" id="PTHR12883:SF0">
    <property type="entry name" value="PAT COMPLEX SUBUNIT CCDC47"/>
    <property type="match status" value="1"/>
</dbReference>
<keyword evidence="2 6" id="KW-0812">Transmembrane</keyword>
<feature type="compositionally biased region" description="Basic residues" evidence="5">
    <location>
        <begin position="370"/>
        <end position="380"/>
    </location>
</feature>
<evidence type="ECO:0000256" key="7">
    <source>
        <dbReference type="SAM" id="SignalP"/>
    </source>
</evidence>
<keyword evidence="7" id="KW-0732">Signal</keyword>
<accession>B6K5F5</accession>
<dbReference type="InterPro" id="IPR012879">
    <property type="entry name" value="CCDC47"/>
</dbReference>
<keyword evidence="9" id="KW-1185">Reference proteome</keyword>
<dbReference type="OMA" id="MHLVRDM"/>
<evidence type="ECO:0000256" key="6">
    <source>
        <dbReference type="SAM" id="Phobius"/>
    </source>
</evidence>
<dbReference type="PANTHER" id="PTHR12883">
    <property type="entry name" value="ADIPOCYTE-SPECIFIC PROTEIN 4-RELATED"/>
    <property type="match status" value="1"/>
</dbReference>
<feature type="region of interest" description="Disordered" evidence="5">
    <location>
        <begin position="329"/>
        <end position="380"/>
    </location>
</feature>
<dbReference type="GO" id="GO:0005509">
    <property type="term" value="F:calcium ion binding"/>
    <property type="evidence" value="ECO:0000318"/>
    <property type="project" value="GO_Central"/>
</dbReference>
<dbReference type="GO" id="GO:0032469">
    <property type="term" value="P:endoplasmic reticulum calcium ion homeostasis"/>
    <property type="evidence" value="ECO:0007669"/>
    <property type="project" value="InterPro"/>
</dbReference>
<dbReference type="Proteomes" id="UP000001744">
    <property type="component" value="Unassembled WGS sequence"/>
</dbReference>
<evidence type="ECO:0000256" key="1">
    <source>
        <dbReference type="ARBA" id="ARBA00004167"/>
    </source>
</evidence>
<dbReference type="RefSeq" id="XP_002175052.1">
    <property type="nucleotide sequence ID" value="XM_002175016.2"/>
</dbReference>
<dbReference type="VEuPathDB" id="FungiDB:SJAG_03930"/>
<dbReference type="eggNOG" id="KOG2357">
    <property type="taxonomic scope" value="Eukaryota"/>
</dbReference>
<dbReference type="AlphaFoldDB" id="B6K5F5"/>
<keyword evidence="4 6" id="KW-0472">Membrane</keyword>
<gene>
    <name evidence="8" type="ORF">SJAG_03930</name>
</gene>
<feature type="chain" id="PRO_5013175238" evidence="7">
    <location>
        <begin position="16"/>
        <end position="380"/>
    </location>
</feature>
<evidence type="ECO:0000256" key="5">
    <source>
        <dbReference type="SAM" id="MobiDB-lite"/>
    </source>
</evidence>
<comment type="subcellular location">
    <subcellularLocation>
        <location evidence="1">Membrane</location>
        <topology evidence="1">Single-pass membrane protein</topology>
    </subcellularLocation>
</comment>
<evidence type="ECO:0000256" key="3">
    <source>
        <dbReference type="ARBA" id="ARBA00022989"/>
    </source>
</evidence>
<dbReference type="GO" id="GO:0016020">
    <property type="term" value="C:membrane"/>
    <property type="evidence" value="ECO:0007669"/>
    <property type="project" value="UniProtKB-SubCell"/>
</dbReference>